<protein>
    <recommendedName>
        <fullName evidence="6">Cell division protein FtsL</fullName>
    </recommendedName>
</protein>
<feature type="compositionally biased region" description="Basic residues" evidence="2">
    <location>
        <begin position="55"/>
        <end position="64"/>
    </location>
</feature>
<evidence type="ECO:0000313" key="4">
    <source>
        <dbReference type="EMBL" id="MDR7356143.1"/>
    </source>
</evidence>
<sequence>MNTTQLPRTYSSRDYSGDLDRNTTHRSSVIDATRTLPSPERARTATPTRRTVAAPKRRFQHKGGSKQQFTYRGRRVERPKADRGKIRFTIFISIIVMLGVCAATLLSGVSTDQSFKISTLKHNEQMLRNQLETLNRDLQQASATAEIARRAQEMGMVVPDQPGILVRNENGDIVEQRPATDATRPIVDVNGQQIRPRLVTSDPKLTQEVAPNLNPVPQVVPMVPNVAPYPANH</sequence>
<evidence type="ECO:0000256" key="3">
    <source>
        <dbReference type="SAM" id="Phobius"/>
    </source>
</evidence>
<dbReference type="Proteomes" id="UP001183619">
    <property type="component" value="Unassembled WGS sequence"/>
</dbReference>
<organism evidence="4 5">
    <name type="scientific">Corynebacterium felinum</name>
    <dbReference type="NCBI Taxonomy" id="131318"/>
    <lineage>
        <taxon>Bacteria</taxon>
        <taxon>Bacillati</taxon>
        <taxon>Actinomycetota</taxon>
        <taxon>Actinomycetes</taxon>
        <taxon>Mycobacteriales</taxon>
        <taxon>Corynebacteriaceae</taxon>
        <taxon>Corynebacterium</taxon>
    </lineage>
</organism>
<keyword evidence="5" id="KW-1185">Reference proteome</keyword>
<keyword evidence="3" id="KW-0472">Membrane</keyword>
<dbReference type="EMBL" id="JAVDYF010000001">
    <property type="protein sequence ID" value="MDR7356143.1"/>
    <property type="molecule type" value="Genomic_DNA"/>
</dbReference>
<comment type="caution">
    <text evidence="4">The sequence shown here is derived from an EMBL/GenBank/DDBJ whole genome shotgun (WGS) entry which is preliminary data.</text>
</comment>
<feature type="coiled-coil region" evidence="1">
    <location>
        <begin position="117"/>
        <end position="151"/>
    </location>
</feature>
<accession>A0ABU2BEI9</accession>
<reference evidence="4 5" key="1">
    <citation type="submission" date="2023-07" db="EMBL/GenBank/DDBJ databases">
        <title>Sequencing the genomes of 1000 actinobacteria strains.</title>
        <authorList>
            <person name="Klenk H.-P."/>
        </authorList>
    </citation>
    <scope>NUCLEOTIDE SEQUENCE [LARGE SCALE GENOMIC DNA]</scope>
    <source>
        <strain evidence="4 5">DSM 44508</strain>
    </source>
</reference>
<dbReference type="RefSeq" id="WP_277104581.1">
    <property type="nucleotide sequence ID" value="NZ_BAAAJS010000056.1"/>
</dbReference>
<proteinExistence type="predicted"/>
<feature type="region of interest" description="Disordered" evidence="2">
    <location>
        <begin position="1"/>
        <end position="71"/>
    </location>
</feature>
<name>A0ABU2BEI9_9CORY</name>
<evidence type="ECO:0000256" key="2">
    <source>
        <dbReference type="SAM" id="MobiDB-lite"/>
    </source>
</evidence>
<evidence type="ECO:0008006" key="6">
    <source>
        <dbReference type="Google" id="ProtNLM"/>
    </source>
</evidence>
<keyword evidence="1" id="KW-0175">Coiled coil</keyword>
<evidence type="ECO:0000256" key="1">
    <source>
        <dbReference type="SAM" id="Coils"/>
    </source>
</evidence>
<feature type="compositionally biased region" description="Polar residues" evidence="2">
    <location>
        <begin position="1"/>
        <end position="14"/>
    </location>
</feature>
<gene>
    <name evidence="4" type="ORF">J2S37_002681</name>
</gene>
<feature type="compositionally biased region" description="Low complexity" evidence="2">
    <location>
        <begin position="44"/>
        <end position="54"/>
    </location>
</feature>
<evidence type="ECO:0000313" key="5">
    <source>
        <dbReference type="Proteomes" id="UP001183619"/>
    </source>
</evidence>
<feature type="transmembrane region" description="Helical" evidence="3">
    <location>
        <begin position="88"/>
        <end position="109"/>
    </location>
</feature>
<keyword evidence="3" id="KW-1133">Transmembrane helix</keyword>
<keyword evidence="3" id="KW-0812">Transmembrane</keyword>